<gene>
    <name evidence="11" type="ORF">KP509_32G038700</name>
</gene>
<feature type="transmembrane region" description="Helical" evidence="10">
    <location>
        <begin position="103"/>
        <end position="122"/>
    </location>
</feature>
<dbReference type="SUPFAM" id="SSF103506">
    <property type="entry name" value="Mitochondrial carrier"/>
    <property type="match status" value="1"/>
</dbReference>
<dbReference type="Proteomes" id="UP000825935">
    <property type="component" value="Chromosome 32"/>
</dbReference>
<dbReference type="OrthoDB" id="1935185at2759"/>
<dbReference type="OMA" id="MESARPC"/>
<evidence type="ECO:0000313" key="12">
    <source>
        <dbReference type="Proteomes" id="UP000825935"/>
    </source>
</evidence>
<sequence>MIMGYLEQHIPGARIWALEFIAGGGGGFSQVLVTNPMEIVKLRLQIQSDVDSPKGLWETIQELGLTGLYSGSCITLARDVPSSAIFFACYALLLQLYPGQMFWAGFLAAIPATILVTPFDVIKTRLQMETPPGEEPYKDAYHCFRVVLQQEGIKGLFKGGLLRVLRTSPQFGITLLTYSFLFDGS</sequence>
<dbReference type="AlphaFoldDB" id="A0A8T2QUV3"/>
<evidence type="ECO:0000256" key="7">
    <source>
        <dbReference type="ARBA" id="ARBA00023136"/>
    </source>
</evidence>
<evidence type="ECO:0000256" key="6">
    <source>
        <dbReference type="ARBA" id="ARBA00023128"/>
    </source>
</evidence>
<evidence type="ECO:0000256" key="2">
    <source>
        <dbReference type="ARBA" id="ARBA00006375"/>
    </source>
</evidence>
<keyword evidence="3 8" id="KW-0812">Transmembrane</keyword>
<keyword evidence="4" id="KW-0999">Mitochondrion inner membrane</keyword>
<dbReference type="PANTHER" id="PTHR45678">
    <property type="entry name" value="MITOCHONDRIAL 2-OXODICARBOXYLATE CARRIER 1-RELATED"/>
    <property type="match status" value="1"/>
</dbReference>
<keyword evidence="5 10" id="KW-1133">Transmembrane helix</keyword>
<dbReference type="PROSITE" id="PS50920">
    <property type="entry name" value="SOLCAR"/>
    <property type="match status" value="2"/>
</dbReference>
<comment type="subcellular location">
    <subcellularLocation>
        <location evidence="1">Mitochondrion inner membrane</location>
        <topology evidence="1">Multi-pass membrane protein</topology>
    </subcellularLocation>
</comment>
<organism evidence="11 12">
    <name type="scientific">Ceratopteris richardii</name>
    <name type="common">Triangle waterfern</name>
    <dbReference type="NCBI Taxonomy" id="49495"/>
    <lineage>
        <taxon>Eukaryota</taxon>
        <taxon>Viridiplantae</taxon>
        <taxon>Streptophyta</taxon>
        <taxon>Embryophyta</taxon>
        <taxon>Tracheophyta</taxon>
        <taxon>Polypodiopsida</taxon>
        <taxon>Polypodiidae</taxon>
        <taxon>Polypodiales</taxon>
        <taxon>Pteridineae</taxon>
        <taxon>Pteridaceae</taxon>
        <taxon>Parkerioideae</taxon>
        <taxon>Ceratopteris</taxon>
    </lineage>
</organism>
<dbReference type="PANTHER" id="PTHR45678:SF9">
    <property type="entry name" value="CALCIUM-BINDING MITOCHONDRIAL CARRIER PROTEIN ARALAR1"/>
    <property type="match status" value="1"/>
</dbReference>
<dbReference type="Gene3D" id="1.50.40.10">
    <property type="entry name" value="Mitochondrial carrier domain"/>
    <property type="match status" value="1"/>
</dbReference>
<evidence type="ECO:0000256" key="9">
    <source>
        <dbReference type="RuleBase" id="RU000488"/>
    </source>
</evidence>
<dbReference type="EMBL" id="CM035437">
    <property type="protein sequence ID" value="KAH7287113.1"/>
    <property type="molecule type" value="Genomic_DNA"/>
</dbReference>
<evidence type="ECO:0000256" key="4">
    <source>
        <dbReference type="ARBA" id="ARBA00022792"/>
    </source>
</evidence>
<dbReference type="GO" id="GO:0005743">
    <property type="term" value="C:mitochondrial inner membrane"/>
    <property type="evidence" value="ECO:0007669"/>
    <property type="project" value="UniProtKB-SubCell"/>
</dbReference>
<evidence type="ECO:0000256" key="10">
    <source>
        <dbReference type="SAM" id="Phobius"/>
    </source>
</evidence>
<name>A0A8T2QUV3_CERRI</name>
<protein>
    <submittedName>
        <fullName evidence="11">Uncharacterized protein</fullName>
    </submittedName>
</protein>
<feature type="repeat" description="Solcar" evidence="8">
    <location>
        <begin position="96"/>
        <end position="184"/>
    </location>
</feature>
<comment type="caution">
    <text evidence="11">The sequence shown here is derived from an EMBL/GenBank/DDBJ whole genome shotgun (WGS) entry which is preliminary data.</text>
</comment>
<keyword evidence="7 8" id="KW-0472">Membrane</keyword>
<reference evidence="11" key="1">
    <citation type="submission" date="2021-08" db="EMBL/GenBank/DDBJ databases">
        <title>WGS assembly of Ceratopteris richardii.</title>
        <authorList>
            <person name="Marchant D.B."/>
            <person name="Chen G."/>
            <person name="Jenkins J."/>
            <person name="Shu S."/>
            <person name="Leebens-Mack J."/>
            <person name="Grimwood J."/>
            <person name="Schmutz J."/>
            <person name="Soltis P."/>
            <person name="Soltis D."/>
            <person name="Chen Z.-H."/>
        </authorList>
    </citation>
    <scope>NUCLEOTIDE SEQUENCE</scope>
    <source>
        <strain evidence="11">Whitten #5841</strain>
        <tissue evidence="11">Leaf</tissue>
    </source>
</reference>
<keyword evidence="9" id="KW-0813">Transport</keyword>
<evidence type="ECO:0000313" key="11">
    <source>
        <dbReference type="EMBL" id="KAH7287113.1"/>
    </source>
</evidence>
<comment type="similarity">
    <text evidence="2 9">Belongs to the mitochondrial carrier (TC 2.A.29) family.</text>
</comment>
<feature type="repeat" description="Solcar" evidence="8">
    <location>
        <begin position="14"/>
        <end position="95"/>
    </location>
</feature>
<evidence type="ECO:0000256" key="1">
    <source>
        <dbReference type="ARBA" id="ARBA00004448"/>
    </source>
</evidence>
<evidence type="ECO:0000256" key="3">
    <source>
        <dbReference type="ARBA" id="ARBA00022692"/>
    </source>
</evidence>
<evidence type="ECO:0000256" key="8">
    <source>
        <dbReference type="PROSITE-ProRule" id="PRU00282"/>
    </source>
</evidence>
<dbReference type="Pfam" id="PF00153">
    <property type="entry name" value="Mito_carr"/>
    <property type="match status" value="1"/>
</dbReference>
<dbReference type="InterPro" id="IPR023395">
    <property type="entry name" value="MCP_dom_sf"/>
</dbReference>
<keyword evidence="6" id="KW-0496">Mitochondrion</keyword>
<keyword evidence="12" id="KW-1185">Reference proteome</keyword>
<evidence type="ECO:0000256" key="5">
    <source>
        <dbReference type="ARBA" id="ARBA00022989"/>
    </source>
</evidence>
<dbReference type="InterPro" id="IPR051028">
    <property type="entry name" value="Mito_Solute_Carrier"/>
</dbReference>
<dbReference type="InterPro" id="IPR018108">
    <property type="entry name" value="MCP_transmembrane"/>
</dbReference>
<proteinExistence type="inferred from homology"/>
<accession>A0A8T2QUV3</accession>
<dbReference type="GO" id="GO:0022857">
    <property type="term" value="F:transmembrane transporter activity"/>
    <property type="evidence" value="ECO:0007669"/>
    <property type="project" value="TreeGrafter"/>
</dbReference>